<feature type="region of interest" description="Disordered" evidence="1">
    <location>
        <begin position="134"/>
        <end position="153"/>
    </location>
</feature>
<evidence type="ECO:0000313" key="5">
    <source>
        <dbReference type="Proteomes" id="UP001530315"/>
    </source>
</evidence>
<feature type="domain" description="Letm1 RBD" evidence="3">
    <location>
        <begin position="41"/>
        <end position="114"/>
    </location>
</feature>
<organism evidence="4 5">
    <name type="scientific">Stephanodiscus triporus</name>
    <dbReference type="NCBI Taxonomy" id="2934178"/>
    <lineage>
        <taxon>Eukaryota</taxon>
        <taxon>Sar</taxon>
        <taxon>Stramenopiles</taxon>
        <taxon>Ochrophyta</taxon>
        <taxon>Bacillariophyta</taxon>
        <taxon>Coscinodiscophyceae</taxon>
        <taxon>Thalassiosirophycidae</taxon>
        <taxon>Stephanodiscales</taxon>
        <taxon>Stephanodiscaceae</taxon>
        <taxon>Stephanodiscus</taxon>
    </lineage>
</organism>
<sequence>MTSTLRRRHDDDDDDDDGDRDRDPYRLLRRRRQPPSPSSARRSREHLRRVNRDLSTSLPTAAAFVLVPFVGYAFLFLGMAFPRLLLSRQFHTKGQRSDFGTTEYRRRRGWYETLSNGDFWGCCMRNVPGLVLSRREEEGEEEENGVGERIDDGDDDVPPFSGSLSYLEMDAAGPVLDERSMLTLYRLIRQNFGRDGPGDGAPSVIGKLQPSHLHHLALSNNLASSLLLPPALAPAFLQICLPCWYLVRRLTNLAEDVILDDAALIEEGMSRDGCAGMTDEEVFDACWIRGLPLGPFAATNGGVDSGGGSVDGEARATRRVLTNHLRMMEAVMSARCGPSMVVATDEDMSGSLRSRGELVRDPTLRLLILHLHPIRYSLMRNSVIKH</sequence>
<protein>
    <recommendedName>
        <fullName evidence="3">Letm1 RBD domain-containing protein</fullName>
    </recommendedName>
</protein>
<dbReference type="Pfam" id="PF07766">
    <property type="entry name" value="LETM1_RBD"/>
    <property type="match status" value="1"/>
</dbReference>
<proteinExistence type="predicted"/>
<dbReference type="InterPro" id="IPR033122">
    <property type="entry name" value="LETM1-like_RBD"/>
</dbReference>
<feature type="compositionally biased region" description="Acidic residues" evidence="1">
    <location>
        <begin position="138"/>
        <end position="153"/>
    </location>
</feature>
<feature type="transmembrane region" description="Helical" evidence="2">
    <location>
        <begin position="61"/>
        <end position="86"/>
    </location>
</feature>
<keyword evidence="2" id="KW-0812">Transmembrane</keyword>
<keyword evidence="2" id="KW-0472">Membrane</keyword>
<evidence type="ECO:0000256" key="1">
    <source>
        <dbReference type="SAM" id="MobiDB-lite"/>
    </source>
</evidence>
<comment type="caution">
    <text evidence="4">The sequence shown here is derived from an EMBL/GenBank/DDBJ whole genome shotgun (WGS) entry which is preliminary data.</text>
</comment>
<accession>A0ABD3R3K8</accession>
<feature type="region of interest" description="Disordered" evidence="1">
    <location>
        <begin position="1"/>
        <end position="48"/>
    </location>
</feature>
<keyword evidence="5" id="KW-1185">Reference proteome</keyword>
<evidence type="ECO:0000256" key="2">
    <source>
        <dbReference type="SAM" id="Phobius"/>
    </source>
</evidence>
<keyword evidence="2" id="KW-1133">Transmembrane helix</keyword>
<reference evidence="4 5" key="1">
    <citation type="submission" date="2024-10" db="EMBL/GenBank/DDBJ databases">
        <title>Updated reference genomes for cyclostephanoid diatoms.</title>
        <authorList>
            <person name="Roberts W.R."/>
            <person name="Alverson A.J."/>
        </authorList>
    </citation>
    <scope>NUCLEOTIDE SEQUENCE [LARGE SCALE GENOMIC DNA]</scope>
    <source>
        <strain evidence="4 5">AJA276-08</strain>
    </source>
</reference>
<dbReference type="EMBL" id="JALLAZ020000031">
    <property type="protein sequence ID" value="KAL3805466.1"/>
    <property type="molecule type" value="Genomic_DNA"/>
</dbReference>
<evidence type="ECO:0000313" key="4">
    <source>
        <dbReference type="EMBL" id="KAL3805466.1"/>
    </source>
</evidence>
<gene>
    <name evidence="4" type="ORF">ACHAW5_007138</name>
</gene>
<name>A0ABD3R3K8_9STRA</name>
<dbReference type="Proteomes" id="UP001530315">
    <property type="component" value="Unassembled WGS sequence"/>
</dbReference>
<evidence type="ECO:0000259" key="3">
    <source>
        <dbReference type="Pfam" id="PF07766"/>
    </source>
</evidence>
<dbReference type="AlphaFoldDB" id="A0ABD3R3K8"/>